<comment type="caution">
    <text evidence="2">The sequence shown here is derived from an EMBL/GenBank/DDBJ whole genome shotgun (WGS) entry which is preliminary data.</text>
</comment>
<feature type="transmembrane region" description="Helical" evidence="1">
    <location>
        <begin position="34"/>
        <end position="55"/>
    </location>
</feature>
<reference evidence="2" key="1">
    <citation type="submission" date="2022-10" db="EMBL/GenBank/DDBJ databases">
        <title>Genome sequence of Actinomyces israelii ATCC 10048.</title>
        <authorList>
            <person name="Watt R.M."/>
            <person name="Tong W.M."/>
        </authorList>
    </citation>
    <scope>NUCLEOTIDE SEQUENCE</scope>
    <source>
        <strain evidence="2">ATCC 10048</strain>
    </source>
</reference>
<dbReference type="EMBL" id="JAPTMY010000027">
    <property type="protein sequence ID" value="MCZ0858661.1"/>
    <property type="molecule type" value="Genomic_DNA"/>
</dbReference>
<name>A0ABT4IAV0_9ACTO</name>
<gene>
    <name evidence="2" type="ORF">OHJ16_11480</name>
</gene>
<evidence type="ECO:0000313" key="3">
    <source>
        <dbReference type="Proteomes" id="UP001072034"/>
    </source>
</evidence>
<keyword evidence="1" id="KW-0812">Transmembrane</keyword>
<keyword evidence="1" id="KW-0472">Membrane</keyword>
<keyword evidence="1" id="KW-1133">Transmembrane helix</keyword>
<dbReference type="RefSeq" id="WP_268918020.1">
    <property type="nucleotide sequence ID" value="NZ_JAPTMY010000027.1"/>
</dbReference>
<proteinExistence type="predicted"/>
<organism evidence="2 3">
    <name type="scientific">Actinomyces israelii</name>
    <dbReference type="NCBI Taxonomy" id="1659"/>
    <lineage>
        <taxon>Bacteria</taxon>
        <taxon>Bacillati</taxon>
        <taxon>Actinomycetota</taxon>
        <taxon>Actinomycetes</taxon>
        <taxon>Actinomycetales</taxon>
        <taxon>Actinomycetaceae</taxon>
        <taxon>Actinomyces</taxon>
    </lineage>
</organism>
<evidence type="ECO:0000256" key="1">
    <source>
        <dbReference type="SAM" id="Phobius"/>
    </source>
</evidence>
<sequence length="100" mass="10928">MEVVGMNYRRHVYCVLLSAIAIVVTMPFHPGIPWAAWLGAFIFFAVEAEILFAVIDGRRGEGPDDVGRRGRSRRMIIVAGVMAVILLVLWSAVLMGAAEG</sequence>
<accession>A0ABT4IAV0</accession>
<feature type="transmembrane region" description="Helical" evidence="1">
    <location>
        <begin position="12"/>
        <end position="28"/>
    </location>
</feature>
<feature type="transmembrane region" description="Helical" evidence="1">
    <location>
        <begin position="76"/>
        <end position="98"/>
    </location>
</feature>
<evidence type="ECO:0008006" key="4">
    <source>
        <dbReference type="Google" id="ProtNLM"/>
    </source>
</evidence>
<keyword evidence="3" id="KW-1185">Reference proteome</keyword>
<protein>
    <recommendedName>
        <fullName evidence="4">Diacylglycerol kinase</fullName>
    </recommendedName>
</protein>
<dbReference type="Proteomes" id="UP001072034">
    <property type="component" value="Unassembled WGS sequence"/>
</dbReference>
<evidence type="ECO:0000313" key="2">
    <source>
        <dbReference type="EMBL" id="MCZ0858661.1"/>
    </source>
</evidence>